<dbReference type="Proteomes" id="UP000178089">
    <property type="component" value="Unassembled WGS sequence"/>
</dbReference>
<protein>
    <submittedName>
        <fullName evidence="2">Uncharacterized protein</fullName>
    </submittedName>
</protein>
<feature type="transmembrane region" description="Helical" evidence="1">
    <location>
        <begin position="77"/>
        <end position="98"/>
    </location>
</feature>
<dbReference type="EMBL" id="MHRT01000007">
    <property type="protein sequence ID" value="OHA28834.1"/>
    <property type="molecule type" value="Genomic_DNA"/>
</dbReference>
<evidence type="ECO:0000313" key="2">
    <source>
        <dbReference type="EMBL" id="OHA28834.1"/>
    </source>
</evidence>
<proteinExistence type="predicted"/>
<comment type="caution">
    <text evidence="2">The sequence shown here is derived from an EMBL/GenBank/DDBJ whole genome shotgun (WGS) entry which is preliminary data.</text>
</comment>
<feature type="transmembrane region" description="Helical" evidence="1">
    <location>
        <begin position="118"/>
        <end position="139"/>
    </location>
</feature>
<keyword evidence="1" id="KW-0472">Membrane</keyword>
<name>A0A1G2MYC1_9BACT</name>
<feature type="transmembrane region" description="Helical" evidence="1">
    <location>
        <begin position="159"/>
        <end position="178"/>
    </location>
</feature>
<evidence type="ECO:0000256" key="1">
    <source>
        <dbReference type="SAM" id="Phobius"/>
    </source>
</evidence>
<dbReference type="STRING" id="1802315.A3F51_02540"/>
<sequence length="184" mass="20339">MRCRQARHQLTRDLFYVIFGICIAIVLSWSGFFDLILDNLGNGVFASFIAGVFFTSAFTIAPSSVALVHLIETTPMFTVILWGALGALSGDIILFFFIRDRFADDLKNSLKPSFVRHIARSFHFGFLKWLAPILGAVVIASPLPDELGLTLLGLSKTRLAFLVPISFVMNALGIYLLARLVSIL</sequence>
<dbReference type="AlphaFoldDB" id="A0A1G2MYC1"/>
<accession>A0A1G2MYC1</accession>
<feature type="transmembrane region" description="Helical" evidence="1">
    <location>
        <begin position="44"/>
        <end position="71"/>
    </location>
</feature>
<keyword evidence="1" id="KW-0812">Transmembrane</keyword>
<gene>
    <name evidence="2" type="ORF">A3F51_02540</name>
</gene>
<evidence type="ECO:0000313" key="3">
    <source>
        <dbReference type="Proteomes" id="UP000178089"/>
    </source>
</evidence>
<organism evidence="2 3">
    <name type="scientific">Candidatus Taylorbacteria bacterium RIFCSPHIGHO2_12_FULL_45_16</name>
    <dbReference type="NCBI Taxonomy" id="1802315"/>
    <lineage>
        <taxon>Bacteria</taxon>
        <taxon>Candidatus Tayloriibacteriota</taxon>
    </lineage>
</organism>
<keyword evidence="1" id="KW-1133">Transmembrane helix</keyword>
<feature type="transmembrane region" description="Helical" evidence="1">
    <location>
        <begin position="14"/>
        <end position="37"/>
    </location>
</feature>
<reference evidence="2 3" key="1">
    <citation type="journal article" date="2016" name="Nat. Commun.">
        <title>Thousands of microbial genomes shed light on interconnected biogeochemical processes in an aquifer system.</title>
        <authorList>
            <person name="Anantharaman K."/>
            <person name="Brown C.T."/>
            <person name="Hug L.A."/>
            <person name="Sharon I."/>
            <person name="Castelle C.J."/>
            <person name="Probst A.J."/>
            <person name="Thomas B.C."/>
            <person name="Singh A."/>
            <person name="Wilkins M.J."/>
            <person name="Karaoz U."/>
            <person name="Brodie E.L."/>
            <person name="Williams K.H."/>
            <person name="Hubbard S.S."/>
            <person name="Banfield J.F."/>
        </authorList>
    </citation>
    <scope>NUCLEOTIDE SEQUENCE [LARGE SCALE GENOMIC DNA]</scope>
</reference>